<dbReference type="PANTHER" id="PTHR20930">
    <property type="entry name" value="OVARIAN CARCINOMA ANTIGEN CA125-RELATED"/>
    <property type="match status" value="1"/>
</dbReference>
<evidence type="ECO:0000259" key="15">
    <source>
        <dbReference type="PROSITE" id="PS51745"/>
    </source>
</evidence>
<keyword evidence="17" id="KW-1185">Reference proteome</keyword>
<dbReference type="EMBL" id="JAUIZM010000007">
    <property type="protein sequence ID" value="KAK1373868.1"/>
    <property type="molecule type" value="Genomic_DNA"/>
</dbReference>
<dbReference type="InterPro" id="IPR043145">
    <property type="entry name" value="Znf_ZZ_sf"/>
</dbReference>
<dbReference type="Pfam" id="PF16158">
    <property type="entry name" value="N_BRCA1_IG"/>
    <property type="match status" value="1"/>
</dbReference>
<dbReference type="GO" id="GO:0031410">
    <property type="term" value="C:cytoplasmic vesicle"/>
    <property type="evidence" value="ECO:0007669"/>
    <property type="project" value="UniProtKB-KW"/>
</dbReference>
<feature type="domain" description="PB1" evidence="15">
    <location>
        <begin position="4"/>
        <end position="88"/>
    </location>
</feature>
<dbReference type="InterPro" id="IPR000270">
    <property type="entry name" value="PB1_dom"/>
</dbReference>
<dbReference type="Gene3D" id="1.10.8.10">
    <property type="entry name" value="DNA helicase RuvA subunit, C-terminal domain"/>
    <property type="match status" value="2"/>
</dbReference>
<evidence type="ECO:0000256" key="9">
    <source>
        <dbReference type="ARBA" id="ARBA00023006"/>
    </source>
</evidence>
<dbReference type="GO" id="GO:0006914">
    <property type="term" value="P:autophagy"/>
    <property type="evidence" value="ECO:0007669"/>
    <property type="project" value="UniProtKB-KW"/>
</dbReference>
<dbReference type="GO" id="GO:0008270">
    <property type="term" value="F:zinc ion binding"/>
    <property type="evidence" value="ECO:0007669"/>
    <property type="project" value="UniProtKB-KW"/>
</dbReference>
<dbReference type="PROSITE" id="PS50135">
    <property type="entry name" value="ZF_ZZ_2"/>
    <property type="match status" value="1"/>
</dbReference>
<accession>A0AAD8HVT3</accession>
<dbReference type="PANTHER" id="PTHR20930:SF0">
    <property type="entry name" value="PROTEIN ILRUN"/>
    <property type="match status" value="1"/>
</dbReference>
<evidence type="ECO:0000259" key="14">
    <source>
        <dbReference type="PROSITE" id="PS50135"/>
    </source>
</evidence>
<reference evidence="16" key="1">
    <citation type="submission" date="2023-02" db="EMBL/GenBank/DDBJ databases">
        <title>Genome of toxic invasive species Heracleum sosnowskyi carries increased number of genes despite the absence of recent whole-genome duplications.</title>
        <authorList>
            <person name="Schelkunov M."/>
            <person name="Shtratnikova V."/>
            <person name="Makarenko M."/>
            <person name="Klepikova A."/>
            <person name="Omelchenko D."/>
            <person name="Novikova G."/>
            <person name="Obukhova E."/>
            <person name="Bogdanov V."/>
            <person name="Penin A."/>
            <person name="Logacheva M."/>
        </authorList>
    </citation>
    <scope>NUCLEOTIDE SEQUENCE</scope>
    <source>
        <strain evidence="16">Hsosn_3</strain>
        <tissue evidence="16">Leaf</tissue>
    </source>
</reference>
<keyword evidence="7" id="KW-0862">Zinc</keyword>
<dbReference type="SUPFAM" id="SSF54277">
    <property type="entry name" value="CAD &amp; PB1 domains"/>
    <property type="match status" value="1"/>
</dbReference>
<feature type="region of interest" description="Disordered" evidence="12">
    <location>
        <begin position="92"/>
        <end position="111"/>
    </location>
</feature>
<evidence type="ECO:0000256" key="4">
    <source>
        <dbReference type="ARBA" id="ARBA00022554"/>
    </source>
</evidence>
<dbReference type="SMART" id="SM00291">
    <property type="entry name" value="ZnF_ZZ"/>
    <property type="match status" value="1"/>
</dbReference>
<dbReference type="Pfam" id="PF00569">
    <property type="entry name" value="ZZ"/>
    <property type="match status" value="1"/>
</dbReference>
<feature type="region of interest" description="Disordered" evidence="12">
    <location>
        <begin position="273"/>
        <end position="310"/>
    </location>
</feature>
<protein>
    <submittedName>
        <fullName evidence="16">PB1 domain, Zinc finger, ZZ-type, UBA-like, Next to BRCA1, central domain protein</fullName>
    </submittedName>
</protein>
<evidence type="ECO:0000256" key="1">
    <source>
        <dbReference type="ARBA" id="ARBA00004116"/>
    </source>
</evidence>
<dbReference type="InterPro" id="IPR013783">
    <property type="entry name" value="Ig-like_fold"/>
</dbReference>
<reference evidence="16" key="2">
    <citation type="submission" date="2023-05" db="EMBL/GenBank/DDBJ databases">
        <authorList>
            <person name="Schelkunov M.I."/>
        </authorList>
    </citation>
    <scope>NUCLEOTIDE SEQUENCE</scope>
    <source>
        <strain evidence="16">Hsosn_3</strain>
        <tissue evidence="16">Leaf</tissue>
    </source>
</reference>
<dbReference type="InterPro" id="IPR032350">
    <property type="entry name" value="Nbr1_FW"/>
</dbReference>
<dbReference type="InterPro" id="IPR015940">
    <property type="entry name" value="UBA"/>
</dbReference>
<name>A0AAD8HVT3_9APIA</name>
<evidence type="ECO:0000259" key="13">
    <source>
        <dbReference type="PROSITE" id="PS50030"/>
    </source>
</evidence>
<feature type="region of interest" description="Disordered" evidence="12">
    <location>
        <begin position="329"/>
        <end position="348"/>
    </location>
</feature>
<keyword evidence="4" id="KW-0926">Vacuole</keyword>
<evidence type="ECO:0000313" key="16">
    <source>
        <dbReference type="EMBL" id="KAK1373868.1"/>
    </source>
</evidence>
<feature type="compositionally biased region" description="Polar residues" evidence="12">
    <location>
        <begin position="101"/>
        <end position="111"/>
    </location>
</feature>
<dbReference type="SMART" id="SM00666">
    <property type="entry name" value="PB1"/>
    <property type="match status" value="1"/>
</dbReference>
<evidence type="ECO:0000256" key="8">
    <source>
        <dbReference type="ARBA" id="ARBA00022927"/>
    </source>
</evidence>
<dbReference type="GO" id="GO:0005776">
    <property type="term" value="C:autophagosome"/>
    <property type="evidence" value="ECO:0007669"/>
    <property type="project" value="UniProtKB-SubCell"/>
</dbReference>
<dbReference type="Pfam" id="PF24932">
    <property type="entry name" value="UBA_NBR1_C"/>
    <property type="match status" value="2"/>
</dbReference>
<dbReference type="InterPro" id="IPR053793">
    <property type="entry name" value="PB1-like"/>
</dbReference>
<keyword evidence="5" id="KW-0479">Metal-binding</keyword>
<keyword evidence="3" id="KW-0813">Transport</keyword>
<dbReference type="InterPro" id="IPR056893">
    <property type="entry name" value="UBA_Nbr1_C"/>
</dbReference>
<dbReference type="SUPFAM" id="SSF46934">
    <property type="entry name" value="UBA-like"/>
    <property type="match status" value="2"/>
</dbReference>
<feature type="domain" description="UBA" evidence="13">
    <location>
        <begin position="693"/>
        <end position="734"/>
    </location>
</feature>
<dbReference type="Gene3D" id="3.30.60.90">
    <property type="match status" value="1"/>
</dbReference>
<dbReference type="SUPFAM" id="SSF57850">
    <property type="entry name" value="RING/U-box"/>
    <property type="match status" value="1"/>
</dbReference>
<evidence type="ECO:0000256" key="5">
    <source>
        <dbReference type="ARBA" id="ARBA00022723"/>
    </source>
</evidence>
<comment type="subcellular location">
    <subcellularLocation>
        <location evidence="2">Cytoplasmic vesicle</location>
        <location evidence="2">Autophagosome</location>
    </subcellularLocation>
    <subcellularLocation>
        <location evidence="1">Vacuole</location>
    </subcellularLocation>
</comment>
<evidence type="ECO:0000256" key="6">
    <source>
        <dbReference type="ARBA" id="ARBA00022771"/>
    </source>
</evidence>
<evidence type="ECO:0000256" key="3">
    <source>
        <dbReference type="ARBA" id="ARBA00022448"/>
    </source>
</evidence>
<feature type="region of interest" description="Disordered" evidence="12">
    <location>
        <begin position="175"/>
        <end position="225"/>
    </location>
</feature>
<keyword evidence="10" id="KW-0968">Cytoplasmic vesicle</keyword>
<evidence type="ECO:0000256" key="10">
    <source>
        <dbReference type="ARBA" id="ARBA00023329"/>
    </source>
</evidence>
<dbReference type="GO" id="GO:0015031">
    <property type="term" value="P:protein transport"/>
    <property type="evidence" value="ECO:0007669"/>
    <property type="project" value="UniProtKB-KW"/>
</dbReference>
<dbReference type="InterPro" id="IPR009060">
    <property type="entry name" value="UBA-like_sf"/>
</dbReference>
<comment type="caution">
    <text evidence="16">The sequence shown here is derived from an EMBL/GenBank/DDBJ whole genome shotgun (WGS) entry which is preliminary data.</text>
</comment>
<dbReference type="FunFam" id="1.10.8.10:FF:000085">
    <property type="entry name" value="protein NBR1 homolog"/>
    <property type="match status" value="1"/>
</dbReference>
<gene>
    <name evidence="16" type="ORF">POM88_030061</name>
</gene>
<evidence type="ECO:0000256" key="7">
    <source>
        <dbReference type="ARBA" id="ARBA00022833"/>
    </source>
</evidence>
<dbReference type="CDD" id="cd14319">
    <property type="entry name" value="UBA_NBR1"/>
    <property type="match status" value="2"/>
</dbReference>
<dbReference type="InterPro" id="IPR000433">
    <property type="entry name" value="Znf_ZZ"/>
</dbReference>
<keyword evidence="6 11" id="KW-0863">Zinc-finger</keyword>
<dbReference type="Gene3D" id="2.60.40.10">
    <property type="entry name" value="Immunoglobulins"/>
    <property type="match status" value="1"/>
</dbReference>
<feature type="domain" description="ZZ-type" evidence="14">
    <location>
        <begin position="376"/>
        <end position="426"/>
    </location>
</feature>
<dbReference type="AlphaFoldDB" id="A0AAD8HVT3"/>
<keyword evidence="9" id="KW-0072">Autophagy</keyword>
<keyword evidence="8" id="KW-0653">Protein transport</keyword>
<sequence length="779" mass="85299">MEPSLIIKVQYGETLRRFSSRVVDGKLDLDMIALRKKVFGLFSFPAGSELDFTYVDEDGDVVKLADNEDLHDIMRQSLNPLRITVRLNTERTVGLRPHGRSSGSSTPVRSQPLQLPLQVGNTNVSEVLNSLPGTVRDTVSKFSTELGLETSSPAGYLVILDSLAKMGLTYLKEVSAAGAKSEPSESSTDAPVTKDKNSSISVGTTQVSELKSSDQGNGAGRSEGFVMPAVDNANAKDKSSIFLKNVAPNGNAAGKSEGFVIPAVGNANAKDKSPILPVNTAPNSFNDLKRQNDKGSQGSKVGKIGRSAPKMKSIQESYVSNPGWKSIVSPKPLTRNDSPFSSRPVPPYMQRHQLTNRVSPVKRSYNYSDVMGSVLHAGIQCDGCGVHPITGPRFKSKVKEDYDLCNNCFDDMGSEAEYIRMDLPLNYQNLGAFNFHYHHSLGRSPTLPADHAKIDSCFILDVNILDGTIMKPLTHFTKIWRMRNNGSVAWPHGTNLLWIGGDQLSKTLFCDLKIPAEGCPVDKEIDIAVDFTAPENPGRYSSFWRMASPSGHQFGQRVWVLIQVESALKVSNSKNRHDFNLNFPPVSSCSGMMGFPNINASVDPKIGDDLMKIDTPALDQGLDLPKNETLLVAEAKPDSATPETSSLVLVTEPPVTDLAVDPSKLELIAISVPQNSDMEDSSSMMEVNNGTDEVEQTLLKELENMGFTQVDLNKEILRKNEYDLEEALNELCDTEWDPMLAELQEMGFLNNEVNKKLLKKNNGSIKRVVMDLITGEEDA</sequence>
<evidence type="ECO:0000256" key="11">
    <source>
        <dbReference type="PROSITE-ProRule" id="PRU00228"/>
    </source>
</evidence>
<dbReference type="Pfam" id="PF00564">
    <property type="entry name" value="PB1"/>
    <property type="match status" value="1"/>
</dbReference>
<dbReference type="PROSITE" id="PS51745">
    <property type="entry name" value="PB1"/>
    <property type="match status" value="1"/>
</dbReference>
<evidence type="ECO:0000256" key="2">
    <source>
        <dbReference type="ARBA" id="ARBA00004419"/>
    </source>
</evidence>
<dbReference type="Proteomes" id="UP001237642">
    <property type="component" value="Unassembled WGS sequence"/>
</dbReference>
<feature type="compositionally biased region" description="Polar residues" evidence="12">
    <location>
        <begin position="198"/>
        <end position="216"/>
    </location>
</feature>
<dbReference type="CDD" id="cd14947">
    <property type="entry name" value="NBR1_like"/>
    <property type="match status" value="1"/>
</dbReference>
<organism evidence="16 17">
    <name type="scientific">Heracleum sosnowskyi</name>
    <dbReference type="NCBI Taxonomy" id="360622"/>
    <lineage>
        <taxon>Eukaryota</taxon>
        <taxon>Viridiplantae</taxon>
        <taxon>Streptophyta</taxon>
        <taxon>Embryophyta</taxon>
        <taxon>Tracheophyta</taxon>
        <taxon>Spermatophyta</taxon>
        <taxon>Magnoliopsida</taxon>
        <taxon>eudicotyledons</taxon>
        <taxon>Gunneridae</taxon>
        <taxon>Pentapetalae</taxon>
        <taxon>asterids</taxon>
        <taxon>campanulids</taxon>
        <taxon>Apiales</taxon>
        <taxon>Apiaceae</taxon>
        <taxon>Apioideae</taxon>
        <taxon>apioid superclade</taxon>
        <taxon>Tordylieae</taxon>
        <taxon>Tordyliinae</taxon>
        <taxon>Heracleum</taxon>
    </lineage>
</organism>
<proteinExistence type="predicted"/>
<evidence type="ECO:0000256" key="12">
    <source>
        <dbReference type="SAM" id="MobiDB-lite"/>
    </source>
</evidence>
<dbReference type="PROSITE" id="PS50030">
    <property type="entry name" value="UBA"/>
    <property type="match status" value="1"/>
</dbReference>
<evidence type="ECO:0000313" key="17">
    <source>
        <dbReference type="Proteomes" id="UP001237642"/>
    </source>
</evidence>
<dbReference type="Gene3D" id="3.10.20.90">
    <property type="entry name" value="Phosphatidylinositol 3-kinase Catalytic Subunit, Chain A, domain 1"/>
    <property type="match status" value="1"/>
</dbReference>